<dbReference type="EMBL" id="JQBX01000001">
    <property type="protein sequence ID" value="KRN95249.1"/>
    <property type="molecule type" value="Genomic_DNA"/>
</dbReference>
<comment type="caution">
    <text evidence="9">The sequence shown here is derived from an EMBL/GenBank/DDBJ whole genome shotgun (WGS) entry which is preliminary data.</text>
</comment>
<sequence length="1182" mass="135187">MKLRTIEISGFKSFADKTKIDFKDGITGIVGPNGSGKSNIIEAVRWVMGETSAKSLRGGKMPDVIFSGTEKRKPLARASVTIIFDNSDHFLDSKFDEVMVTRRLFRNGESQYEINKQECRLRDVLNLFIDTGLGRESFSIISQGRVESIFNSKPEERRAIIEEAAGVLEYKQDKKRAEKELEKTSGYLERVNDLTVELEKQVRPLEQQAAVAKDYLEQKKRFDILDQTKLVKTIDGNSVIQAQLETKRQQLKEQLSELTTRSATLSEQRSQIKETINAQTKQKDQTQTELVRLNRLEEQLKGEKDLQAERRKFAEQEKLRLEKEKNEIQTQIDKSTRERSELREQLTQLSKRIAEKNEALKLIRENDKEHQEQKLKQEIENLRADYVENLQSLTTLKNQYNFNLQDQQRDEQQRSKITFDIATLEQQLENHHATQKGCQAAFLELDAVIKQRATRIKELTIQQDQLRTDYEQQRQQWLDGSNVAHRVESKLEALTNLKNEHTGFYQGVRSVLKQKSKFKGIVGPVAEIIDVPEAYTVAIETALGNQVQNVVVETDQVAKEMIEFLKQNRQGRVTFLPKNALKLRQLTSAVQNELERLPGLVGVASDLIKTEPQNRIIGQYLLGTTLIIDTLENAVVASQKISRRNRIITLEGDVIGIGGTMTGGATRKNTTGVLQQDQEIKKLKSQFDTMRQQLEQKELQVQKTLSVGKDAQSKLQKITKEQQIDQQQLSELANQRALEEERIKELERHRKAIQFELSQIDDEENHSGNLQGKIAEIEAKVKEIKTATEKKQSTLATLTDDAGERQNQITNLNVELAQLKEQLSQQKQRLEDLEGVVGRSKQQLKDYEAQIANLHHDERLSDSNVNHYSLKEVQKQLLDSNHRLEKIQEKLQLSQVQQDQVTADYEIAQQNLNQVGSQLNEVERQQSLNQNRIEIAVDRLSEEYGQTIESVQKNVLTKITDEQLDRELKLLKRGLTELGTVNLGAIDEYERVSSRYNFLNEQRKDLMDSKQQLDQSIAEIDQEAGQRFKQTFDQVATEFAQVFVKMFGGGKAKLELTDPEHILTTGIEIKAQPPGKKLQRLSLLSGGEKSLTAITLLFAILQVKPVPFCILDEVEAAFDDANVDRFARYLKTFRDTTQFIVITHRKGTMVEADVLYGVTMQESGVSKMVSVSIDEAEQRELV</sequence>
<keyword evidence="5 7" id="KW-0175">Coiled coil</keyword>
<reference evidence="9 10" key="1">
    <citation type="journal article" date="2015" name="Genome Announc.">
        <title>Expanding the biotechnology potential of lactobacilli through comparative genomics of 213 strains and associated genera.</title>
        <authorList>
            <person name="Sun Z."/>
            <person name="Harris H.M."/>
            <person name="McCann A."/>
            <person name="Guo C."/>
            <person name="Argimon S."/>
            <person name="Zhang W."/>
            <person name="Yang X."/>
            <person name="Jeffery I.B."/>
            <person name="Cooney J.C."/>
            <person name="Kagawa T.F."/>
            <person name="Liu W."/>
            <person name="Song Y."/>
            <person name="Salvetti E."/>
            <person name="Wrobel A."/>
            <person name="Rasinkangas P."/>
            <person name="Parkhill J."/>
            <person name="Rea M.C."/>
            <person name="O'Sullivan O."/>
            <person name="Ritari J."/>
            <person name="Douillard F.P."/>
            <person name="Paul Ross R."/>
            <person name="Yang R."/>
            <person name="Briner A.E."/>
            <person name="Felis G.E."/>
            <person name="de Vos W.M."/>
            <person name="Barrangou R."/>
            <person name="Klaenhammer T.R."/>
            <person name="Caufield P.W."/>
            <person name="Cui Y."/>
            <person name="Zhang H."/>
            <person name="O'Toole P.W."/>
        </authorList>
    </citation>
    <scope>NUCLEOTIDE SEQUENCE [LARGE SCALE GENOMIC DNA]</scope>
    <source>
        <strain evidence="9 10">DSM 18001</strain>
    </source>
</reference>
<comment type="subunit">
    <text evidence="7">Homodimer.</text>
</comment>
<dbReference type="InterPro" id="IPR011890">
    <property type="entry name" value="SMC_prok"/>
</dbReference>
<dbReference type="GO" id="GO:0005694">
    <property type="term" value="C:chromosome"/>
    <property type="evidence" value="ECO:0007669"/>
    <property type="project" value="InterPro"/>
</dbReference>
<keyword evidence="2 7" id="KW-0963">Cytoplasm</keyword>
<dbReference type="PATRIC" id="fig|331679.3.peg.135"/>
<dbReference type="GO" id="GO:0030261">
    <property type="term" value="P:chromosome condensation"/>
    <property type="evidence" value="ECO:0007669"/>
    <property type="project" value="InterPro"/>
</dbReference>
<feature type="coiled-coil region" evidence="7">
    <location>
        <begin position="241"/>
        <end position="392"/>
    </location>
</feature>
<dbReference type="Gene3D" id="1.20.1060.20">
    <property type="match status" value="1"/>
</dbReference>
<dbReference type="InterPro" id="IPR027417">
    <property type="entry name" value="P-loop_NTPase"/>
</dbReference>
<dbReference type="SUPFAM" id="SSF75553">
    <property type="entry name" value="Smc hinge domain"/>
    <property type="match status" value="1"/>
</dbReference>
<dbReference type="HAMAP" id="MF_01894">
    <property type="entry name" value="Smc_prok"/>
    <property type="match status" value="1"/>
</dbReference>
<dbReference type="Proteomes" id="UP000051859">
    <property type="component" value="Unassembled WGS sequence"/>
</dbReference>
<dbReference type="InterPro" id="IPR010935">
    <property type="entry name" value="SMC_hinge"/>
</dbReference>
<dbReference type="InterPro" id="IPR003395">
    <property type="entry name" value="RecF/RecN/SMC_N"/>
</dbReference>
<evidence type="ECO:0000256" key="1">
    <source>
        <dbReference type="ARBA" id="ARBA00004496"/>
    </source>
</evidence>
<dbReference type="SUPFAM" id="SSF52540">
    <property type="entry name" value="P-loop containing nucleoside triphosphate hydrolases"/>
    <property type="match status" value="1"/>
</dbReference>
<dbReference type="GO" id="GO:0016887">
    <property type="term" value="F:ATP hydrolysis activity"/>
    <property type="evidence" value="ECO:0007669"/>
    <property type="project" value="InterPro"/>
</dbReference>
<dbReference type="CDD" id="cd03278">
    <property type="entry name" value="ABC_SMC_barmotin"/>
    <property type="match status" value="2"/>
</dbReference>
<evidence type="ECO:0000256" key="4">
    <source>
        <dbReference type="ARBA" id="ARBA00022840"/>
    </source>
</evidence>
<keyword evidence="4 7" id="KW-0067">ATP-binding</keyword>
<dbReference type="Gene3D" id="3.40.50.300">
    <property type="entry name" value="P-loop containing nucleotide triphosphate hydrolases"/>
    <property type="match status" value="2"/>
</dbReference>
<dbReference type="GO" id="GO:0005737">
    <property type="term" value="C:cytoplasm"/>
    <property type="evidence" value="ECO:0007669"/>
    <property type="project" value="UniProtKB-SubCell"/>
</dbReference>
<evidence type="ECO:0000313" key="9">
    <source>
        <dbReference type="EMBL" id="KRN95249.1"/>
    </source>
</evidence>
<dbReference type="GO" id="GO:0006260">
    <property type="term" value="P:DNA replication"/>
    <property type="evidence" value="ECO:0007669"/>
    <property type="project" value="UniProtKB-UniRule"/>
</dbReference>
<dbReference type="InterPro" id="IPR036277">
    <property type="entry name" value="SMC_hinge_sf"/>
</dbReference>
<dbReference type="GO" id="GO:0007062">
    <property type="term" value="P:sister chromatid cohesion"/>
    <property type="evidence" value="ECO:0007669"/>
    <property type="project" value="InterPro"/>
</dbReference>
<name>A0A0R2L112_9LACO</name>
<dbReference type="AlphaFoldDB" id="A0A0R2L112"/>
<evidence type="ECO:0000256" key="7">
    <source>
        <dbReference type="HAMAP-Rule" id="MF_01894"/>
    </source>
</evidence>
<accession>A0A0R2L112</accession>
<dbReference type="PIRSF" id="PIRSF005719">
    <property type="entry name" value="SMC"/>
    <property type="match status" value="1"/>
</dbReference>
<feature type="domain" description="SMC hinge" evidence="8">
    <location>
        <begin position="519"/>
        <end position="638"/>
    </location>
</feature>
<dbReference type="FunFam" id="3.40.50.300:FF:000901">
    <property type="entry name" value="Chromosome partition protein Smc"/>
    <property type="match status" value="1"/>
</dbReference>
<gene>
    <name evidence="7" type="primary">smc</name>
    <name evidence="9" type="ORF">IV81_GL000133</name>
</gene>
<protein>
    <recommendedName>
        <fullName evidence="7">Chromosome partition protein Smc</fullName>
    </recommendedName>
</protein>
<keyword evidence="3 7" id="KW-0547">Nucleotide-binding</keyword>
<dbReference type="SMART" id="SM00968">
    <property type="entry name" value="SMC_hinge"/>
    <property type="match status" value="1"/>
</dbReference>
<dbReference type="Pfam" id="PF02463">
    <property type="entry name" value="SMC_N"/>
    <property type="match status" value="2"/>
</dbReference>
<evidence type="ECO:0000256" key="3">
    <source>
        <dbReference type="ARBA" id="ARBA00022741"/>
    </source>
</evidence>
<keyword evidence="10" id="KW-1185">Reference proteome</keyword>
<dbReference type="FunFam" id="3.40.50.300:FF:000984">
    <property type="entry name" value="Chromosome partition protein Smc"/>
    <property type="match status" value="1"/>
</dbReference>
<dbReference type="GO" id="GO:0005524">
    <property type="term" value="F:ATP binding"/>
    <property type="evidence" value="ECO:0007669"/>
    <property type="project" value="UniProtKB-UniRule"/>
</dbReference>
<feature type="coiled-coil region" evidence="7">
    <location>
        <begin position="996"/>
        <end position="1023"/>
    </location>
</feature>
<comment type="domain">
    <text evidence="7">Contains large globular domains required for ATP hydrolysis at each terminus and a third globular domain forming a flexible hinge near the middle of the molecule. These domains are separated by coiled-coil structures.</text>
</comment>
<dbReference type="GO" id="GO:0003677">
    <property type="term" value="F:DNA binding"/>
    <property type="evidence" value="ECO:0007669"/>
    <property type="project" value="UniProtKB-UniRule"/>
</dbReference>
<dbReference type="GO" id="GO:0007059">
    <property type="term" value="P:chromosome segregation"/>
    <property type="evidence" value="ECO:0007669"/>
    <property type="project" value="UniProtKB-UniRule"/>
</dbReference>
<evidence type="ECO:0000256" key="6">
    <source>
        <dbReference type="ARBA" id="ARBA00023125"/>
    </source>
</evidence>
<feature type="binding site" evidence="7">
    <location>
        <begin position="32"/>
        <end position="39"/>
    </location>
    <ligand>
        <name>ATP</name>
        <dbReference type="ChEBI" id="CHEBI:30616"/>
    </ligand>
</feature>
<feature type="coiled-coil region" evidence="7">
    <location>
        <begin position="673"/>
        <end position="925"/>
    </location>
</feature>
<dbReference type="PANTHER" id="PTHR43977">
    <property type="entry name" value="STRUCTURAL MAINTENANCE OF CHROMOSOMES PROTEIN 3"/>
    <property type="match status" value="1"/>
</dbReference>
<comment type="function">
    <text evidence="7">Required for chromosome condensation and partitioning.</text>
</comment>
<dbReference type="Gene3D" id="3.30.70.1620">
    <property type="match status" value="1"/>
</dbReference>
<dbReference type="NCBIfam" id="TIGR02168">
    <property type="entry name" value="SMC_prok_B"/>
    <property type="match status" value="1"/>
</dbReference>
<dbReference type="Pfam" id="PF06470">
    <property type="entry name" value="SMC_hinge"/>
    <property type="match status" value="1"/>
</dbReference>
<evidence type="ECO:0000259" key="8">
    <source>
        <dbReference type="SMART" id="SM00968"/>
    </source>
</evidence>
<comment type="subcellular location">
    <subcellularLocation>
        <location evidence="1 7">Cytoplasm</location>
    </subcellularLocation>
</comment>
<dbReference type="RefSeq" id="WP_057801264.1">
    <property type="nucleotide sequence ID" value="NZ_JQBX01000001.1"/>
</dbReference>
<evidence type="ECO:0000256" key="2">
    <source>
        <dbReference type="ARBA" id="ARBA00022490"/>
    </source>
</evidence>
<dbReference type="InterPro" id="IPR024704">
    <property type="entry name" value="SMC"/>
</dbReference>
<comment type="similarity">
    <text evidence="7">Belongs to the SMC family.</text>
</comment>
<organism evidence="9 10">
    <name type="scientific">Pediococcus stilesii</name>
    <dbReference type="NCBI Taxonomy" id="331679"/>
    <lineage>
        <taxon>Bacteria</taxon>
        <taxon>Bacillati</taxon>
        <taxon>Bacillota</taxon>
        <taxon>Bacilli</taxon>
        <taxon>Lactobacillales</taxon>
        <taxon>Lactobacillaceae</taxon>
        <taxon>Pediococcus</taxon>
    </lineage>
</organism>
<keyword evidence="6 7" id="KW-0238">DNA-binding</keyword>
<evidence type="ECO:0000256" key="5">
    <source>
        <dbReference type="ARBA" id="ARBA00023054"/>
    </source>
</evidence>
<evidence type="ECO:0000313" key="10">
    <source>
        <dbReference type="Proteomes" id="UP000051859"/>
    </source>
</evidence>
<proteinExistence type="inferred from homology"/>
<dbReference type="STRING" id="331679.IV81_GL000133"/>